<dbReference type="PANTHER" id="PTHR47799">
    <property type="entry name" value="OMEGA-AMIDASE YAFV"/>
    <property type="match status" value="1"/>
</dbReference>
<dbReference type="NCBIfam" id="NF007757">
    <property type="entry name" value="PRK10438.1"/>
    <property type="match status" value="1"/>
</dbReference>
<dbReference type="PANTHER" id="PTHR47799:SF1">
    <property type="entry name" value="OMEGA-AMIDASE YAFV"/>
    <property type="match status" value="1"/>
</dbReference>
<feature type="domain" description="CN hydrolase" evidence="1">
    <location>
        <begin position="3"/>
        <end position="246"/>
    </location>
</feature>
<dbReference type="CDD" id="cd07575">
    <property type="entry name" value="Xc-1258_like"/>
    <property type="match status" value="1"/>
</dbReference>
<evidence type="ECO:0000313" key="2">
    <source>
        <dbReference type="EMBL" id="GAA4301053.1"/>
    </source>
</evidence>
<name>A0ABP8FDE3_9BACT</name>
<proteinExistence type="predicted"/>
<dbReference type="PROSITE" id="PS50263">
    <property type="entry name" value="CN_HYDROLASE"/>
    <property type="match status" value="1"/>
</dbReference>
<dbReference type="Pfam" id="PF00795">
    <property type="entry name" value="CN_hydrolase"/>
    <property type="match status" value="1"/>
</dbReference>
<evidence type="ECO:0000313" key="3">
    <source>
        <dbReference type="Proteomes" id="UP001501207"/>
    </source>
</evidence>
<dbReference type="EMBL" id="BAABFN010000001">
    <property type="protein sequence ID" value="GAA4301053.1"/>
    <property type="molecule type" value="Genomic_DNA"/>
</dbReference>
<sequence length="264" mass="30073">MDLTLTLIQTDLYWEDKAANLGMLREKIADLKERTQVIVLPEMFSTGFSMQPEKLAESMAGPSLQWMKGLAREKKVILTGSLIVEDQGGYYNRMLWVMPDGRVGYYDKRHLFAYAGEDRQYTAGNRRLIVRVNGWKLLLQVCYDLRFPVWSRQTAGRENDDPSYDILLYPANWPASRAAAWDTLLRARAIENQCYVIGVNRVGTDGNGIRYQGGSSVVGPLGELLYGKTDDEDCFTITLSFEELAGARARYPFLKDADRFDIRL</sequence>
<keyword evidence="3" id="KW-1185">Reference proteome</keyword>
<protein>
    <submittedName>
        <fullName evidence="2">Amidohydrolase</fullName>
    </submittedName>
</protein>
<dbReference type="RefSeq" id="WP_344974044.1">
    <property type="nucleotide sequence ID" value="NZ_BAABFN010000001.1"/>
</dbReference>
<accession>A0ABP8FDE3</accession>
<evidence type="ECO:0000259" key="1">
    <source>
        <dbReference type="PROSITE" id="PS50263"/>
    </source>
</evidence>
<reference evidence="3" key="1">
    <citation type="journal article" date="2019" name="Int. J. Syst. Evol. Microbiol.">
        <title>The Global Catalogue of Microorganisms (GCM) 10K type strain sequencing project: providing services to taxonomists for standard genome sequencing and annotation.</title>
        <authorList>
            <consortium name="The Broad Institute Genomics Platform"/>
            <consortium name="The Broad Institute Genome Sequencing Center for Infectious Disease"/>
            <person name="Wu L."/>
            <person name="Ma J."/>
        </authorList>
    </citation>
    <scope>NUCLEOTIDE SEQUENCE [LARGE SCALE GENOMIC DNA]</scope>
    <source>
        <strain evidence="3">JCM 17664</strain>
    </source>
</reference>
<dbReference type="InterPro" id="IPR052737">
    <property type="entry name" value="Omega-amidase_YafV"/>
</dbReference>
<gene>
    <name evidence="2" type="ORF">GCM10023143_02530</name>
</gene>
<dbReference type="InterPro" id="IPR036526">
    <property type="entry name" value="C-N_Hydrolase_sf"/>
</dbReference>
<dbReference type="Gene3D" id="3.60.110.10">
    <property type="entry name" value="Carbon-nitrogen hydrolase"/>
    <property type="match status" value="1"/>
</dbReference>
<dbReference type="Proteomes" id="UP001501207">
    <property type="component" value="Unassembled WGS sequence"/>
</dbReference>
<organism evidence="2 3">
    <name type="scientific">Compostibacter hankyongensis</name>
    <dbReference type="NCBI Taxonomy" id="1007089"/>
    <lineage>
        <taxon>Bacteria</taxon>
        <taxon>Pseudomonadati</taxon>
        <taxon>Bacteroidota</taxon>
        <taxon>Chitinophagia</taxon>
        <taxon>Chitinophagales</taxon>
        <taxon>Chitinophagaceae</taxon>
        <taxon>Compostibacter</taxon>
    </lineage>
</organism>
<comment type="caution">
    <text evidence="2">The sequence shown here is derived from an EMBL/GenBank/DDBJ whole genome shotgun (WGS) entry which is preliminary data.</text>
</comment>
<dbReference type="SUPFAM" id="SSF56317">
    <property type="entry name" value="Carbon-nitrogen hydrolase"/>
    <property type="match status" value="1"/>
</dbReference>
<dbReference type="InterPro" id="IPR003010">
    <property type="entry name" value="C-N_Hydrolase"/>
</dbReference>